<sequence>MVSDTYIIKWAVLYPTNPQASMAQHQNVELQELHR</sequence>
<reference evidence="1" key="1">
    <citation type="submission" date="2021-01" db="EMBL/GenBank/DDBJ databases">
        <authorList>
            <consortium name="Genoscope - CEA"/>
            <person name="William W."/>
        </authorList>
    </citation>
    <scope>NUCLEOTIDE SEQUENCE</scope>
</reference>
<protein>
    <submittedName>
        <fullName evidence="1">Uncharacterized protein</fullName>
    </submittedName>
</protein>
<gene>
    <name evidence="1" type="ORF">PPRIM_AZ9-3.1.T0230009</name>
</gene>
<accession>A0A8S1KVR0</accession>
<keyword evidence="2" id="KW-1185">Reference proteome</keyword>
<proteinExistence type="predicted"/>
<comment type="caution">
    <text evidence="1">The sequence shown here is derived from an EMBL/GenBank/DDBJ whole genome shotgun (WGS) entry which is preliminary data.</text>
</comment>
<dbReference type="AlphaFoldDB" id="A0A8S1KVR0"/>
<evidence type="ECO:0000313" key="1">
    <source>
        <dbReference type="EMBL" id="CAD8055104.1"/>
    </source>
</evidence>
<organism evidence="1 2">
    <name type="scientific">Paramecium primaurelia</name>
    <dbReference type="NCBI Taxonomy" id="5886"/>
    <lineage>
        <taxon>Eukaryota</taxon>
        <taxon>Sar</taxon>
        <taxon>Alveolata</taxon>
        <taxon>Ciliophora</taxon>
        <taxon>Intramacronucleata</taxon>
        <taxon>Oligohymenophorea</taxon>
        <taxon>Peniculida</taxon>
        <taxon>Parameciidae</taxon>
        <taxon>Paramecium</taxon>
    </lineage>
</organism>
<dbReference type="Proteomes" id="UP000688137">
    <property type="component" value="Unassembled WGS sequence"/>
</dbReference>
<dbReference type="EMBL" id="CAJJDM010000021">
    <property type="protein sequence ID" value="CAD8055104.1"/>
    <property type="molecule type" value="Genomic_DNA"/>
</dbReference>
<evidence type="ECO:0000313" key="2">
    <source>
        <dbReference type="Proteomes" id="UP000688137"/>
    </source>
</evidence>
<name>A0A8S1KVR0_PARPR</name>